<dbReference type="Pfam" id="PF00651">
    <property type="entry name" value="BTB"/>
    <property type="match status" value="1"/>
</dbReference>
<dbReference type="AlphaFoldDB" id="A0A2C5XGA0"/>
<accession>A0A2C5XGA0</accession>
<name>A0A2C5XGA0_9HYPO</name>
<dbReference type="CDD" id="cd18186">
    <property type="entry name" value="BTB_POZ_ZBTB_KLHL-like"/>
    <property type="match status" value="1"/>
</dbReference>
<dbReference type="PANTHER" id="PTHR47843:SF5">
    <property type="entry name" value="BTB_POZ DOMAIN PROTEIN"/>
    <property type="match status" value="1"/>
</dbReference>
<dbReference type="InterPro" id="IPR011333">
    <property type="entry name" value="SKP1/BTB/POZ_sf"/>
</dbReference>
<dbReference type="Proteomes" id="UP000224854">
    <property type="component" value="Unassembled WGS sequence"/>
</dbReference>
<dbReference type="PANTHER" id="PTHR47843">
    <property type="entry name" value="BTB DOMAIN-CONTAINING PROTEIN-RELATED"/>
    <property type="match status" value="1"/>
</dbReference>
<evidence type="ECO:0000313" key="3">
    <source>
        <dbReference type="Proteomes" id="UP000224854"/>
    </source>
</evidence>
<dbReference type="OrthoDB" id="6359816at2759"/>
<comment type="caution">
    <text evidence="2">The sequence shown here is derived from an EMBL/GenBank/DDBJ whole genome shotgun (WGS) entry which is preliminary data.</text>
</comment>
<dbReference type="SUPFAM" id="SSF54695">
    <property type="entry name" value="POZ domain"/>
    <property type="match status" value="1"/>
</dbReference>
<reference evidence="2 3" key="1">
    <citation type="submission" date="2017-06" db="EMBL/GenBank/DDBJ databases">
        <title>Ant-infecting Ophiocordyceps genomes reveal a high diversity of potential behavioral manipulation genes and a possible major role for enterotoxins.</title>
        <authorList>
            <person name="De Bekker C."/>
            <person name="Evans H.C."/>
            <person name="Brachmann A."/>
            <person name="Hughes D.P."/>
        </authorList>
    </citation>
    <scope>NUCLEOTIDE SEQUENCE [LARGE SCALE GENOMIC DNA]</scope>
    <source>
        <strain evidence="2 3">1348a</strain>
    </source>
</reference>
<dbReference type="PROSITE" id="PS50097">
    <property type="entry name" value="BTB"/>
    <property type="match status" value="1"/>
</dbReference>
<organism evidence="2 3">
    <name type="scientific">Ophiocordyceps australis</name>
    <dbReference type="NCBI Taxonomy" id="1399860"/>
    <lineage>
        <taxon>Eukaryota</taxon>
        <taxon>Fungi</taxon>
        <taxon>Dikarya</taxon>
        <taxon>Ascomycota</taxon>
        <taxon>Pezizomycotina</taxon>
        <taxon>Sordariomycetes</taxon>
        <taxon>Hypocreomycetidae</taxon>
        <taxon>Hypocreales</taxon>
        <taxon>Ophiocordycipitaceae</taxon>
        <taxon>Ophiocordyceps</taxon>
    </lineage>
</organism>
<feature type="domain" description="BTB" evidence="1">
    <location>
        <begin position="20"/>
        <end position="87"/>
    </location>
</feature>
<keyword evidence="3" id="KW-1185">Reference proteome</keyword>
<dbReference type="Gene3D" id="3.30.710.10">
    <property type="entry name" value="Potassium Channel Kv1.1, Chain A"/>
    <property type="match status" value="1"/>
</dbReference>
<gene>
    <name evidence="2" type="ORF">CDD82_6578</name>
</gene>
<sequence>MFNAGPNSILAHVMRSGMFSDLMFVCNHEEFRVHKVIVCGHSPMINAAVTGGFVESRSNVIAMHNFKPDTVRRLVQFMYMGFYDVGNNDCWGGNALFFILEHVQVNAIGDYYGITNLVSFANSKIKRLLQTNFEYEFWANSFPVVIAAALESTGDRELLDMLAMAVTAKMSILVQSPSFQRLNAMPEFSIKILQGCAQRISALEQRLQEMEMRFGSECGRVLQSRPKGWEYTVCFPDFDQNGRCRQVPGEIRFGVWAARRLG</sequence>
<protein>
    <recommendedName>
        <fullName evidence="1">BTB domain-containing protein</fullName>
    </recommendedName>
</protein>
<dbReference type="InterPro" id="IPR000210">
    <property type="entry name" value="BTB/POZ_dom"/>
</dbReference>
<proteinExistence type="predicted"/>
<evidence type="ECO:0000313" key="2">
    <source>
        <dbReference type="EMBL" id="PHH71339.1"/>
    </source>
</evidence>
<dbReference type="EMBL" id="NJEU01000690">
    <property type="protein sequence ID" value="PHH71339.1"/>
    <property type="molecule type" value="Genomic_DNA"/>
</dbReference>
<evidence type="ECO:0000259" key="1">
    <source>
        <dbReference type="PROSITE" id="PS50097"/>
    </source>
</evidence>